<gene>
    <name evidence="17" type="ordered locus">Namu_1929</name>
</gene>
<dbReference type="InterPro" id="IPR001930">
    <property type="entry name" value="Peptidase_M1"/>
</dbReference>
<evidence type="ECO:0000259" key="16">
    <source>
        <dbReference type="Pfam" id="PF17900"/>
    </source>
</evidence>
<evidence type="ECO:0000313" key="18">
    <source>
        <dbReference type="Proteomes" id="UP000002218"/>
    </source>
</evidence>
<accession>C8XHB2</accession>
<dbReference type="PANTHER" id="PTHR11533">
    <property type="entry name" value="PROTEASE M1 ZINC METALLOPROTEASE"/>
    <property type="match status" value="1"/>
</dbReference>
<dbReference type="HOGENOM" id="CLU_014298_2_0_11"/>
<dbReference type="Pfam" id="PF01433">
    <property type="entry name" value="Peptidase_M1"/>
    <property type="match status" value="1"/>
</dbReference>
<evidence type="ECO:0000256" key="14">
    <source>
        <dbReference type="SAM" id="SignalP"/>
    </source>
</evidence>
<evidence type="ECO:0000256" key="7">
    <source>
        <dbReference type="ARBA" id="ARBA00022723"/>
    </source>
</evidence>
<evidence type="ECO:0000256" key="3">
    <source>
        <dbReference type="ARBA" id="ARBA00010136"/>
    </source>
</evidence>
<protein>
    <recommendedName>
        <fullName evidence="5">Aminopeptidase N</fullName>
        <ecNumber evidence="4">3.4.11.2</ecNumber>
    </recommendedName>
    <alternativeName>
        <fullName evidence="11">Alanine aminopeptidase</fullName>
    </alternativeName>
    <alternativeName>
        <fullName evidence="12">Lysyl aminopeptidase</fullName>
    </alternativeName>
</protein>
<dbReference type="EC" id="3.4.11.2" evidence="4"/>
<dbReference type="GO" id="GO:0006508">
    <property type="term" value="P:proteolysis"/>
    <property type="evidence" value="ECO:0007669"/>
    <property type="project" value="UniProtKB-KW"/>
</dbReference>
<evidence type="ECO:0000313" key="17">
    <source>
        <dbReference type="EMBL" id="ACV78318.1"/>
    </source>
</evidence>
<dbReference type="InterPro" id="IPR006311">
    <property type="entry name" value="TAT_signal"/>
</dbReference>
<dbReference type="STRING" id="479431.Namu_1929"/>
<evidence type="ECO:0000256" key="1">
    <source>
        <dbReference type="ARBA" id="ARBA00000098"/>
    </source>
</evidence>
<name>C8XHB2_NAKMY</name>
<dbReference type="PROSITE" id="PS51257">
    <property type="entry name" value="PROKAR_LIPOPROTEIN"/>
    <property type="match status" value="1"/>
</dbReference>
<feature type="domain" description="Peptidase M1 membrane alanine aminopeptidase" evidence="15">
    <location>
        <begin position="377"/>
        <end position="517"/>
    </location>
</feature>
<dbReference type="Proteomes" id="UP000002218">
    <property type="component" value="Chromosome"/>
</dbReference>
<dbReference type="PANTHER" id="PTHR11533:SF297">
    <property type="entry name" value="AMINOPEPTIDASE N"/>
    <property type="match status" value="1"/>
</dbReference>
<dbReference type="PROSITE" id="PS51318">
    <property type="entry name" value="TAT"/>
    <property type="match status" value="1"/>
</dbReference>
<dbReference type="InterPro" id="IPR050344">
    <property type="entry name" value="Peptidase_M1_aminopeptidases"/>
</dbReference>
<dbReference type="EMBL" id="CP001737">
    <property type="protein sequence ID" value="ACV78318.1"/>
    <property type="molecule type" value="Genomic_DNA"/>
</dbReference>
<dbReference type="InterPro" id="IPR042097">
    <property type="entry name" value="Aminopeptidase_N-like_N_sf"/>
</dbReference>
<dbReference type="Gene3D" id="2.60.40.1730">
    <property type="entry name" value="tricorn interacting facor f3 domain"/>
    <property type="match status" value="1"/>
</dbReference>
<dbReference type="InterPro" id="IPR014782">
    <property type="entry name" value="Peptidase_M1_dom"/>
</dbReference>
<keyword evidence="6" id="KW-0645">Protease</keyword>
<keyword evidence="14" id="KW-0732">Signal</keyword>
<sequence precursor="true">MLTSRRRPLAALALVLATAVSVSACSQVGGTASAAPEATAGSTRAPATSGSATSSAPGSITVPPSRSSSTTSGSAGTAGGTDGVDGTVGSDGIGDPYYPTAGNGGYQIDGYDLDLQYIPETNALSSTATLTGSVTAADGLTRFNLDLQPNLTVSEVDVNGQAATYQQQDAELVITPSAALAAQSPLTVTVTYAGSPDVVGGGTANLGDGGWYRTDSGGAFVAGEPTGASAWFPANEHPADTATFAVTATVPQGWNVIANGVQQTADLPAAPAGMTTSRWVLDVPVATYLDTIYIDKFTTVEGTLSDGRPVVSAISPQAPSDSAELARRTSDVVDVLSGFFGPYPMPAAGGIFTGSSTGFALETATRPVYTAGVDDLETVVHELAHQWYGDDVTVQRWSDICLNECFASYATWLYQEKVNGADLDRTWKQQVQSYLKKPAFWRSPLVDMGAGNEFTRVYDKGPIALHALRREIGDDAFFQIIKEWPATYGGKNASFDQFEAFVNDKTGQDYTAFMDAWFRGTSIPPEEYLYPGTLGN</sequence>
<dbReference type="OrthoDB" id="100605at2"/>
<proteinExistence type="inferred from homology"/>
<evidence type="ECO:0000256" key="9">
    <source>
        <dbReference type="ARBA" id="ARBA00022833"/>
    </source>
</evidence>
<keyword evidence="10" id="KW-0482">Metalloprotease</keyword>
<dbReference type="GO" id="GO:0008237">
    <property type="term" value="F:metallopeptidase activity"/>
    <property type="evidence" value="ECO:0007669"/>
    <property type="project" value="UniProtKB-KW"/>
</dbReference>
<feature type="region of interest" description="Disordered" evidence="13">
    <location>
        <begin position="33"/>
        <end position="96"/>
    </location>
</feature>
<comment type="catalytic activity">
    <reaction evidence="1">
        <text>Release of an N-terminal amino acid, Xaa-|-Yaa- from a peptide, amide or arylamide. Xaa is preferably Ala, but may be most amino acids including Pro (slow action). When a terminal hydrophobic residue is followed by a prolyl residue, the two may be released as an intact Xaa-Pro dipeptide.</text>
        <dbReference type="EC" id="3.4.11.2"/>
    </reaction>
</comment>
<keyword evidence="7" id="KW-0479">Metal-binding</keyword>
<dbReference type="RefSeq" id="WP_015747219.1">
    <property type="nucleotide sequence ID" value="NC_013235.1"/>
</dbReference>
<dbReference type="InParanoid" id="C8XHB2"/>
<keyword evidence="17" id="KW-0031">Aminopeptidase</keyword>
<feature type="compositionally biased region" description="Low complexity" evidence="13">
    <location>
        <begin position="38"/>
        <end position="75"/>
    </location>
</feature>
<reference evidence="18" key="1">
    <citation type="submission" date="2009-09" db="EMBL/GenBank/DDBJ databases">
        <title>The complete genome of Nakamurella multipartita DSM 44233.</title>
        <authorList>
            <consortium name="US DOE Joint Genome Institute (JGI-PGF)"/>
            <person name="Lucas S."/>
            <person name="Copeland A."/>
            <person name="Lapidus A."/>
            <person name="Glavina del Rio T."/>
            <person name="Dalin E."/>
            <person name="Tice H."/>
            <person name="Bruce D."/>
            <person name="Goodwin L."/>
            <person name="Pitluck S."/>
            <person name="Kyrpides N."/>
            <person name="Mavromatis K."/>
            <person name="Ivanova N."/>
            <person name="Ovchinnikova G."/>
            <person name="Sims D."/>
            <person name="Meincke L."/>
            <person name="Brettin T."/>
            <person name="Detter J.C."/>
            <person name="Han C."/>
            <person name="Larimer F."/>
            <person name="Land M."/>
            <person name="Hauser L."/>
            <person name="Markowitz V."/>
            <person name="Cheng J.-F."/>
            <person name="Hugenholtz P."/>
            <person name="Woyke T."/>
            <person name="Wu D."/>
            <person name="Klenk H.-P."/>
            <person name="Eisen J.A."/>
        </authorList>
    </citation>
    <scope>NUCLEOTIDE SEQUENCE [LARGE SCALE GENOMIC DNA]</scope>
    <source>
        <strain evidence="18">ATCC 700099 / DSM 44233 / CIP 104796 / JCM 9543 / NBRC 105858 / Y-104</strain>
    </source>
</reference>
<comment type="similarity">
    <text evidence="3">Belongs to the peptidase M1 family.</text>
</comment>
<evidence type="ECO:0000256" key="4">
    <source>
        <dbReference type="ARBA" id="ARBA00012564"/>
    </source>
</evidence>
<organism evidence="17 18">
    <name type="scientific">Nakamurella multipartita (strain ATCC 700099 / DSM 44233 / CIP 104796 / JCM 9543 / NBRC 105858 / Y-104)</name>
    <name type="common">Microsphaera multipartita</name>
    <dbReference type="NCBI Taxonomy" id="479431"/>
    <lineage>
        <taxon>Bacteria</taxon>
        <taxon>Bacillati</taxon>
        <taxon>Actinomycetota</taxon>
        <taxon>Actinomycetes</taxon>
        <taxon>Nakamurellales</taxon>
        <taxon>Nakamurellaceae</taxon>
        <taxon>Nakamurella</taxon>
    </lineage>
</organism>
<evidence type="ECO:0000256" key="12">
    <source>
        <dbReference type="ARBA" id="ARBA00031533"/>
    </source>
</evidence>
<dbReference type="GO" id="GO:0016285">
    <property type="term" value="F:alanyl aminopeptidase activity"/>
    <property type="evidence" value="ECO:0007669"/>
    <property type="project" value="UniProtKB-EC"/>
</dbReference>
<dbReference type="SUPFAM" id="SSF63737">
    <property type="entry name" value="Leukotriene A4 hydrolase N-terminal domain"/>
    <property type="match status" value="1"/>
</dbReference>
<evidence type="ECO:0000256" key="6">
    <source>
        <dbReference type="ARBA" id="ARBA00022670"/>
    </source>
</evidence>
<evidence type="ECO:0000256" key="11">
    <source>
        <dbReference type="ARBA" id="ARBA00029811"/>
    </source>
</evidence>
<evidence type="ECO:0000256" key="8">
    <source>
        <dbReference type="ARBA" id="ARBA00022801"/>
    </source>
</evidence>
<dbReference type="SUPFAM" id="SSF55486">
    <property type="entry name" value="Metalloproteases ('zincins'), catalytic domain"/>
    <property type="match status" value="1"/>
</dbReference>
<evidence type="ECO:0000256" key="10">
    <source>
        <dbReference type="ARBA" id="ARBA00023049"/>
    </source>
</evidence>
<feature type="compositionally biased region" description="Low complexity" evidence="13">
    <location>
        <begin position="84"/>
        <end position="95"/>
    </location>
</feature>
<dbReference type="PRINTS" id="PR00756">
    <property type="entry name" value="ALADIPTASE"/>
</dbReference>
<dbReference type="Gene3D" id="1.10.390.10">
    <property type="entry name" value="Neutral Protease Domain 2"/>
    <property type="match status" value="1"/>
</dbReference>
<dbReference type="GO" id="GO:0008270">
    <property type="term" value="F:zinc ion binding"/>
    <property type="evidence" value="ECO:0007669"/>
    <property type="project" value="InterPro"/>
</dbReference>
<keyword evidence="8" id="KW-0378">Hydrolase</keyword>
<dbReference type="InterPro" id="IPR045357">
    <property type="entry name" value="Aminopeptidase_N-like_N"/>
</dbReference>
<dbReference type="eggNOG" id="COG0308">
    <property type="taxonomic scope" value="Bacteria"/>
</dbReference>
<feature type="domain" description="Aminopeptidase N-like N-terminal" evidence="16">
    <location>
        <begin position="111"/>
        <end position="289"/>
    </location>
</feature>
<dbReference type="InterPro" id="IPR027268">
    <property type="entry name" value="Peptidase_M4/M1_CTD_sf"/>
</dbReference>
<evidence type="ECO:0000256" key="13">
    <source>
        <dbReference type="SAM" id="MobiDB-lite"/>
    </source>
</evidence>
<keyword evidence="18" id="KW-1185">Reference proteome</keyword>
<dbReference type="CDD" id="cd09603">
    <property type="entry name" value="M1_APN_like"/>
    <property type="match status" value="1"/>
</dbReference>
<evidence type="ECO:0000256" key="5">
    <source>
        <dbReference type="ARBA" id="ARBA00015611"/>
    </source>
</evidence>
<comment type="cofactor">
    <cofactor evidence="2">
        <name>Zn(2+)</name>
        <dbReference type="ChEBI" id="CHEBI:29105"/>
    </cofactor>
</comment>
<dbReference type="AlphaFoldDB" id="C8XHB2"/>
<dbReference type="Pfam" id="PF17900">
    <property type="entry name" value="Peptidase_M1_N"/>
    <property type="match status" value="1"/>
</dbReference>
<feature type="chain" id="PRO_5039309679" description="Aminopeptidase N" evidence="14">
    <location>
        <begin position="25"/>
        <end position="536"/>
    </location>
</feature>
<feature type="signal peptide" evidence="14">
    <location>
        <begin position="1"/>
        <end position="24"/>
    </location>
</feature>
<keyword evidence="9" id="KW-0862">Zinc</keyword>
<reference evidence="17 18" key="2">
    <citation type="journal article" date="2010" name="Stand. Genomic Sci.">
        <title>Complete genome sequence of Nakamurella multipartita type strain (Y-104).</title>
        <authorList>
            <person name="Tice H."/>
            <person name="Mayilraj S."/>
            <person name="Sims D."/>
            <person name="Lapidus A."/>
            <person name="Nolan M."/>
            <person name="Lucas S."/>
            <person name="Glavina Del Rio T."/>
            <person name="Copeland A."/>
            <person name="Cheng J.F."/>
            <person name="Meincke L."/>
            <person name="Bruce D."/>
            <person name="Goodwin L."/>
            <person name="Pitluck S."/>
            <person name="Ivanova N."/>
            <person name="Mavromatis K."/>
            <person name="Ovchinnikova G."/>
            <person name="Pati A."/>
            <person name="Chen A."/>
            <person name="Palaniappan K."/>
            <person name="Land M."/>
            <person name="Hauser L."/>
            <person name="Chang Y.J."/>
            <person name="Jeffries C.D."/>
            <person name="Detter J.C."/>
            <person name="Brettin T."/>
            <person name="Rohde M."/>
            <person name="Goker M."/>
            <person name="Bristow J."/>
            <person name="Eisen J.A."/>
            <person name="Markowitz V."/>
            <person name="Hugenholtz P."/>
            <person name="Kyrpides N.C."/>
            <person name="Klenk H.P."/>
            <person name="Chen F."/>
        </authorList>
    </citation>
    <scope>NUCLEOTIDE SEQUENCE [LARGE SCALE GENOMIC DNA]</scope>
    <source>
        <strain evidence="18">ATCC 700099 / DSM 44233 / CIP 104796 / JCM 9543 / NBRC 105858 / Y-104</strain>
    </source>
</reference>
<dbReference type="KEGG" id="nml:Namu_1929"/>
<evidence type="ECO:0000259" key="15">
    <source>
        <dbReference type="Pfam" id="PF01433"/>
    </source>
</evidence>
<evidence type="ECO:0000256" key="2">
    <source>
        <dbReference type="ARBA" id="ARBA00001947"/>
    </source>
</evidence>